<gene>
    <name evidence="1" type="ORF">MIND_00373900</name>
</gene>
<dbReference type="EMBL" id="JACAZF010000003">
    <property type="protein sequence ID" value="KAF7310011.1"/>
    <property type="molecule type" value="Genomic_DNA"/>
</dbReference>
<dbReference type="OrthoDB" id="2542103at2759"/>
<dbReference type="InterPro" id="IPR036851">
    <property type="entry name" value="Chloroperoxidase-like_sf"/>
</dbReference>
<organism evidence="1 2">
    <name type="scientific">Mycena indigotica</name>
    <dbReference type="NCBI Taxonomy" id="2126181"/>
    <lineage>
        <taxon>Eukaryota</taxon>
        <taxon>Fungi</taxon>
        <taxon>Dikarya</taxon>
        <taxon>Basidiomycota</taxon>
        <taxon>Agaricomycotina</taxon>
        <taxon>Agaricomycetes</taxon>
        <taxon>Agaricomycetidae</taxon>
        <taxon>Agaricales</taxon>
        <taxon>Marasmiineae</taxon>
        <taxon>Mycenaceae</taxon>
        <taxon>Mycena</taxon>
    </lineage>
</organism>
<dbReference type="RefSeq" id="XP_037223461.1">
    <property type="nucleotide sequence ID" value="XM_037360576.1"/>
</dbReference>
<dbReference type="Gene3D" id="1.10.489.10">
    <property type="entry name" value="Chloroperoxidase-like"/>
    <property type="match status" value="1"/>
</dbReference>
<dbReference type="GeneID" id="59343092"/>
<dbReference type="AlphaFoldDB" id="A0A8H6T2U1"/>
<dbReference type="GO" id="GO:0004601">
    <property type="term" value="F:peroxidase activity"/>
    <property type="evidence" value="ECO:0007669"/>
    <property type="project" value="InterPro"/>
</dbReference>
<protein>
    <submittedName>
        <fullName evidence="1">Aromatic peroxygenase</fullName>
    </submittedName>
</protein>
<proteinExistence type="predicted"/>
<sequence length="139" mass="14240">MVASGSVTTTAEEASFSTIGSFFRNQTFPANWHRAAAPVTGATVGPIIGQLVAGVGVPAGRNNPNGIYVADPLPPAPFNSSFACQAYYDQFANIPGVLLNTTGILKENVDLLANIAFATVSSVNAACNQQVLPFGPAGV</sequence>
<name>A0A8H6T2U1_9AGAR</name>
<keyword evidence="2" id="KW-1185">Reference proteome</keyword>
<evidence type="ECO:0000313" key="1">
    <source>
        <dbReference type="EMBL" id="KAF7310011.1"/>
    </source>
</evidence>
<accession>A0A8H6T2U1</accession>
<dbReference type="Proteomes" id="UP000636479">
    <property type="component" value="Unassembled WGS sequence"/>
</dbReference>
<evidence type="ECO:0000313" key="2">
    <source>
        <dbReference type="Proteomes" id="UP000636479"/>
    </source>
</evidence>
<reference evidence="1" key="1">
    <citation type="submission" date="2020-05" db="EMBL/GenBank/DDBJ databases">
        <title>Mycena genomes resolve the evolution of fungal bioluminescence.</title>
        <authorList>
            <person name="Tsai I.J."/>
        </authorList>
    </citation>
    <scope>NUCLEOTIDE SEQUENCE</scope>
    <source>
        <strain evidence="1">171206Taipei</strain>
    </source>
</reference>
<comment type="caution">
    <text evidence="1">The sequence shown here is derived from an EMBL/GenBank/DDBJ whole genome shotgun (WGS) entry which is preliminary data.</text>
</comment>